<dbReference type="Proteomes" id="UP000001029">
    <property type="component" value="Chromosome"/>
</dbReference>
<dbReference type="STRING" id="445932.Emin_1316"/>
<accession>B2KEC0</accession>
<reference evidence="2 3" key="1">
    <citation type="journal article" date="2009" name="Appl. Environ. Microbiol.">
        <title>Genomic analysis of 'Elusimicrobium minutum,' the first cultivated representative of the phylum 'Elusimicrobia' (formerly termite group 1).</title>
        <authorList>
            <person name="Herlemann D.P.R."/>
            <person name="Geissinger O."/>
            <person name="Ikeda-Ohtsubo W."/>
            <person name="Kunin V."/>
            <person name="Sun H."/>
            <person name="Lapidus A."/>
            <person name="Hugenholtz P."/>
            <person name="Brune A."/>
        </authorList>
    </citation>
    <scope>NUCLEOTIDE SEQUENCE [LARGE SCALE GENOMIC DNA]</scope>
    <source>
        <strain evidence="2 3">Pei191</strain>
    </source>
</reference>
<dbReference type="KEGG" id="emi:Emin_1316"/>
<proteinExistence type="predicted"/>
<keyword evidence="3" id="KW-1185">Reference proteome</keyword>
<dbReference type="AlphaFoldDB" id="B2KEC0"/>
<protein>
    <submittedName>
        <fullName evidence="2">Uncharacterized protein</fullName>
    </submittedName>
</protein>
<keyword evidence="1" id="KW-0732">Signal</keyword>
<sequence length="173" mass="18967">MKRCLFIIICLFLLTTSLLAESSGSPSDSELVQNTAFAQNNPSASDADAAQSNPPQSIDLAKTVKMKTDAFTAKLVVPGDTANILYFYKNHYDSHETVVTVAYGLQVLFVEAEKNVQTGKNENFITLKIPSESKGFKYNSLKAEDYKIIIVNDKELYPPAAASSSYERVLGGR</sequence>
<dbReference type="RefSeq" id="WP_012415481.1">
    <property type="nucleotide sequence ID" value="NC_010644.1"/>
</dbReference>
<evidence type="ECO:0000313" key="2">
    <source>
        <dbReference type="EMBL" id="ACC98866.1"/>
    </source>
</evidence>
<name>B2KEC0_ELUMP</name>
<organism evidence="2 3">
    <name type="scientific">Elusimicrobium minutum (strain Pei191)</name>
    <dbReference type="NCBI Taxonomy" id="445932"/>
    <lineage>
        <taxon>Bacteria</taxon>
        <taxon>Pseudomonadati</taxon>
        <taxon>Elusimicrobiota</taxon>
        <taxon>Elusimicrobia</taxon>
        <taxon>Elusimicrobiales</taxon>
        <taxon>Elusimicrobiaceae</taxon>
        <taxon>Elusimicrobium</taxon>
    </lineage>
</organism>
<feature type="signal peptide" evidence="1">
    <location>
        <begin position="1"/>
        <end position="20"/>
    </location>
</feature>
<evidence type="ECO:0000256" key="1">
    <source>
        <dbReference type="SAM" id="SignalP"/>
    </source>
</evidence>
<dbReference type="EMBL" id="CP001055">
    <property type="protein sequence ID" value="ACC98866.1"/>
    <property type="molecule type" value="Genomic_DNA"/>
</dbReference>
<dbReference type="HOGENOM" id="CLU_1545224_0_0_0"/>
<gene>
    <name evidence="2" type="ordered locus">Emin_1316</name>
</gene>
<feature type="chain" id="PRO_5002777819" evidence="1">
    <location>
        <begin position="21"/>
        <end position="173"/>
    </location>
</feature>
<evidence type="ECO:0000313" key="3">
    <source>
        <dbReference type="Proteomes" id="UP000001029"/>
    </source>
</evidence>